<evidence type="ECO:0000313" key="1">
    <source>
        <dbReference type="EMBL" id="VDN91535.1"/>
    </source>
</evidence>
<name>A0A0N4TPC2_BRUPA</name>
<organism evidence="3">
    <name type="scientific">Brugia pahangi</name>
    <name type="common">Filarial nematode worm</name>
    <dbReference type="NCBI Taxonomy" id="6280"/>
    <lineage>
        <taxon>Eukaryota</taxon>
        <taxon>Metazoa</taxon>
        <taxon>Ecdysozoa</taxon>
        <taxon>Nematoda</taxon>
        <taxon>Chromadorea</taxon>
        <taxon>Rhabditida</taxon>
        <taxon>Spirurina</taxon>
        <taxon>Spiruromorpha</taxon>
        <taxon>Filarioidea</taxon>
        <taxon>Onchocercidae</taxon>
        <taxon>Brugia</taxon>
    </lineage>
</organism>
<dbReference type="AlphaFoldDB" id="A0A0N4TPC2"/>
<sequence>MRLSGLRHFNLISIRYPLIKLVTVAVDQKVLSKHVEGLQILRQAAVVHQGNKPCHQERHGGTGRLTELRALFLC</sequence>
<keyword evidence="2" id="KW-1185">Reference proteome</keyword>
<evidence type="ECO:0000313" key="2">
    <source>
        <dbReference type="Proteomes" id="UP000278627"/>
    </source>
</evidence>
<accession>A0A0N4TPC2</accession>
<protein>
    <submittedName>
        <fullName evidence="3">Secreted protein</fullName>
    </submittedName>
</protein>
<proteinExistence type="predicted"/>
<gene>
    <name evidence="1" type="ORF">BPAG_LOCUS10349</name>
</gene>
<dbReference type="EMBL" id="UZAD01013184">
    <property type="protein sequence ID" value="VDN91535.1"/>
    <property type="molecule type" value="Genomic_DNA"/>
</dbReference>
<reference evidence="3" key="1">
    <citation type="submission" date="2017-02" db="UniProtKB">
        <authorList>
            <consortium name="WormBaseParasite"/>
        </authorList>
    </citation>
    <scope>IDENTIFICATION</scope>
</reference>
<dbReference type="Proteomes" id="UP000278627">
    <property type="component" value="Unassembled WGS sequence"/>
</dbReference>
<evidence type="ECO:0000313" key="3">
    <source>
        <dbReference type="WBParaSite" id="BPAG_0001038701-mRNA-1"/>
    </source>
</evidence>
<reference evidence="1 2" key="2">
    <citation type="submission" date="2018-11" db="EMBL/GenBank/DDBJ databases">
        <authorList>
            <consortium name="Pathogen Informatics"/>
        </authorList>
    </citation>
    <scope>NUCLEOTIDE SEQUENCE [LARGE SCALE GENOMIC DNA]</scope>
</reference>
<dbReference type="WBParaSite" id="BPAG_0001038701-mRNA-1">
    <property type="protein sequence ID" value="BPAG_0001038701-mRNA-1"/>
    <property type="gene ID" value="BPAG_0001038701"/>
</dbReference>